<proteinExistence type="predicted"/>
<keyword evidence="5" id="KW-1185">Reference proteome</keyword>
<protein>
    <submittedName>
        <fullName evidence="4">Glycoside hydrolase family 9 protein</fullName>
    </submittedName>
</protein>
<evidence type="ECO:0000256" key="1">
    <source>
        <dbReference type="ARBA" id="ARBA00023277"/>
    </source>
</evidence>
<dbReference type="SUPFAM" id="SSF48208">
    <property type="entry name" value="Six-hairpin glycosidases"/>
    <property type="match status" value="1"/>
</dbReference>
<feature type="domain" description="Glycoside hydrolase family 9" evidence="3">
    <location>
        <begin position="2"/>
        <end position="78"/>
    </location>
</feature>
<accession>A0ABS5W079</accession>
<dbReference type="Proteomes" id="UP000772618">
    <property type="component" value="Unassembled WGS sequence"/>
</dbReference>
<dbReference type="InterPro" id="IPR012341">
    <property type="entry name" value="6hp_glycosidase-like_sf"/>
</dbReference>
<feature type="non-terminal residue" evidence="4">
    <location>
        <position position="1"/>
    </location>
</feature>
<gene>
    <name evidence="4" type="ORF">KK060_25100</name>
</gene>
<keyword evidence="1" id="KW-0119">Carbohydrate metabolism</keyword>
<dbReference type="InterPro" id="IPR001701">
    <property type="entry name" value="Glyco_hydro_9"/>
</dbReference>
<name>A0ABS5W079_9BACT</name>
<keyword evidence="4" id="KW-0378">Hydrolase</keyword>
<dbReference type="GO" id="GO:0016787">
    <property type="term" value="F:hydrolase activity"/>
    <property type="evidence" value="ECO:0007669"/>
    <property type="project" value="UniProtKB-KW"/>
</dbReference>
<comment type="caution">
    <text evidence="4">The sequence shown here is derived from an EMBL/GenBank/DDBJ whole genome shotgun (WGS) entry which is preliminary data.</text>
</comment>
<evidence type="ECO:0000259" key="3">
    <source>
        <dbReference type="Pfam" id="PF00759"/>
    </source>
</evidence>
<feature type="non-terminal residue" evidence="4">
    <location>
        <position position="81"/>
    </location>
</feature>
<keyword evidence="2" id="KW-0624">Polysaccharide degradation</keyword>
<evidence type="ECO:0000256" key="2">
    <source>
        <dbReference type="ARBA" id="ARBA00023326"/>
    </source>
</evidence>
<dbReference type="Gene3D" id="1.50.10.10">
    <property type="match status" value="1"/>
</dbReference>
<evidence type="ECO:0000313" key="4">
    <source>
        <dbReference type="EMBL" id="MBT1706574.1"/>
    </source>
</evidence>
<sequence length="81" mass="9054">PRYVVQKSTSATLDFAAVTAQASRVFRSFEKQLPGLADSCLKASDLAWQWALKNPQLEYNQDKINNQFDPDITTGAYGDKN</sequence>
<dbReference type="InterPro" id="IPR008928">
    <property type="entry name" value="6-hairpin_glycosidase_sf"/>
</dbReference>
<organism evidence="4 5">
    <name type="scientific">Chryseosolibacter indicus</name>
    <dbReference type="NCBI Taxonomy" id="2782351"/>
    <lineage>
        <taxon>Bacteria</taxon>
        <taxon>Pseudomonadati</taxon>
        <taxon>Bacteroidota</taxon>
        <taxon>Cytophagia</taxon>
        <taxon>Cytophagales</taxon>
        <taxon>Chryseotaleaceae</taxon>
        <taxon>Chryseosolibacter</taxon>
    </lineage>
</organism>
<evidence type="ECO:0000313" key="5">
    <source>
        <dbReference type="Proteomes" id="UP000772618"/>
    </source>
</evidence>
<dbReference type="RefSeq" id="WP_254158019.1">
    <property type="nucleotide sequence ID" value="NZ_JAHESD010000176.1"/>
</dbReference>
<reference evidence="4 5" key="1">
    <citation type="submission" date="2021-05" db="EMBL/GenBank/DDBJ databases">
        <title>A Polyphasic approach of four new species of the genus Ohtaekwangia: Ohtaekwangia histidinii sp. nov., Ohtaekwangia cretensis sp. nov., Ohtaekwangia indiensis sp. nov., Ohtaekwangia reichenbachii sp. nov. from diverse environment.</title>
        <authorList>
            <person name="Octaviana S."/>
        </authorList>
    </citation>
    <scope>NUCLEOTIDE SEQUENCE [LARGE SCALE GENOMIC DNA]</scope>
    <source>
        <strain evidence="4 5">PWU20</strain>
    </source>
</reference>
<dbReference type="EMBL" id="JAHESD010000176">
    <property type="protein sequence ID" value="MBT1706574.1"/>
    <property type="molecule type" value="Genomic_DNA"/>
</dbReference>
<dbReference type="Pfam" id="PF00759">
    <property type="entry name" value="Glyco_hydro_9"/>
    <property type="match status" value="1"/>
</dbReference>